<dbReference type="Pfam" id="PF01136">
    <property type="entry name" value="Peptidase_U32"/>
    <property type="match status" value="2"/>
</dbReference>
<dbReference type="InterPro" id="IPR051454">
    <property type="entry name" value="RNA/ubiquinone_mod_enzymes"/>
</dbReference>
<dbReference type="EMBL" id="CCKJ01000032">
    <property type="protein sequence ID" value="CDT56327.1"/>
    <property type="molecule type" value="Genomic_DNA"/>
</dbReference>
<dbReference type="InterPro" id="IPR001539">
    <property type="entry name" value="Peptidase_U32"/>
</dbReference>
<evidence type="ECO:0000313" key="2">
    <source>
        <dbReference type="Proteomes" id="UP000041625"/>
    </source>
</evidence>
<keyword evidence="2" id="KW-1185">Reference proteome</keyword>
<dbReference type="PANTHER" id="PTHR30217:SF10">
    <property type="entry name" value="23S RRNA 5-HYDROXYCYTIDINE C2501 SYNTHASE"/>
    <property type="match status" value="1"/>
</dbReference>
<accession>A0AA86WXC3</accession>
<keyword evidence="1" id="KW-0645">Protease</keyword>
<dbReference type="GO" id="GO:0006508">
    <property type="term" value="P:proteolysis"/>
    <property type="evidence" value="ECO:0007669"/>
    <property type="project" value="UniProtKB-KW"/>
</dbReference>
<dbReference type="PANTHER" id="PTHR30217">
    <property type="entry name" value="PEPTIDASE U32 FAMILY"/>
    <property type="match status" value="1"/>
</dbReference>
<dbReference type="Proteomes" id="UP000041625">
    <property type="component" value="Unassembled WGS sequence"/>
</dbReference>
<protein>
    <submittedName>
        <fullName evidence="1">Collagenase and related protease</fullName>
    </submittedName>
</protein>
<keyword evidence="1" id="KW-0378">Hydrolase</keyword>
<gene>
    <name evidence="1" type="ORF">VCR31J2_1270157</name>
</gene>
<reference evidence="1 2" key="1">
    <citation type="submission" date="2014-06" db="EMBL/GenBank/DDBJ databases">
        <authorList>
            <person name="Le Roux F."/>
        </authorList>
    </citation>
    <scope>NUCLEOTIDE SEQUENCE [LARGE SCALE GENOMIC DNA]</scope>
    <source>
        <strain evidence="1 2">J2-31</strain>
    </source>
</reference>
<comment type="caution">
    <text evidence="1">The sequence shown here is derived from an EMBL/GenBank/DDBJ whole genome shotgun (WGS) entry which is preliminary data.</text>
</comment>
<name>A0AA86WXC3_9VIBR</name>
<proteinExistence type="predicted"/>
<sequence>MSRKIELLAPGGDVEAIKAAIVAGANAVYCGLDTFNARNRASNLSLDELNGVIRLAHEYGCEVFLTLNVVLLEHETKSITKLLNQLVNTKVDGIIVQDLGLFNLVKKHFPSLDVHASTQLTTHNEGQIKFLSKIGATRVNLSRELNLPEIKMLTEVAHDHDVLTEVFVHGALCIAFSGQCYSSSVSVGNSGNRGRCSQACRDEYEITNAGNKFPLNLKDNSAYYDLPELVDAKVDSLKVEGRIKGAHYVYTVVDTWRKQIDSFVESGLLIEDDSNLHKVFNRDFTNSFLKGNLTKDMFIDNPRDNSMNYAVEKATEQNNEISVVQIQEVTNELHQAKDVLGNEMRDKIEFLDIRKTPVALSFSAKVGQPFTVTVNTPKENFTLQSKSLLKAVEEKAITQELLEKRFKNVKSAVHTLESHDFSEVDAGLLIPLKEVSDLKDEIDFILNGSVEVIKHVEVPALPQHPKVNEKPTMSMLIADVDDLHLCDVTDADVYFKLPESFKKRCNKYIDILAANPRLIPWFPAVLIGKDYDEAVRILEEIKPARIVTNNTGIAYKAYEMGIEWVAGPFMNTTNSHALVTLKEELNCAGAFISNEINKGQIRHIRRPENFKLFYSIYHPILMMTSRQCFFQRTVGCNKPSIEAGCMLKCEKATTITNVKGISFAVDKQKGGYPSIYNHEQFLNHDAVTDFSGLFDEFFIDLTNIGAGSKEVKDKVELIKHFEALLNGVEGSQQNLEQMVEVRTNAQYVQGL</sequence>
<dbReference type="AlphaFoldDB" id="A0AA86WXC3"/>
<dbReference type="RefSeq" id="WP_050649953.1">
    <property type="nucleotide sequence ID" value="NZ_LK933975.1"/>
</dbReference>
<organism evidence="1 2">
    <name type="scientific">Vibrio coralliirubri</name>
    <dbReference type="NCBI Taxonomy" id="1516159"/>
    <lineage>
        <taxon>Bacteria</taxon>
        <taxon>Pseudomonadati</taxon>
        <taxon>Pseudomonadota</taxon>
        <taxon>Gammaproteobacteria</taxon>
        <taxon>Vibrionales</taxon>
        <taxon>Vibrionaceae</taxon>
        <taxon>Vibrio</taxon>
    </lineage>
</organism>
<dbReference type="GO" id="GO:0008233">
    <property type="term" value="F:peptidase activity"/>
    <property type="evidence" value="ECO:0007669"/>
    <property type="project" value="UniProtKB-KW"/>
</dbReference>
<evidence type="ECO:0000313" key="1">
    <source>
        <dbReference type="EMBL" id="CDT56327.1"/>
    </source>
</evidence>